<keyword evidence="3" id="KW-1185">Reference proteome</keyword>
<feature type="region of interest" description="Disordered" evidence="1">
    <location>
        <begin position="24"/>
        <end position="49"/>
    </location>
</feature>
<dbReference type="Proteomes" id="UP000762676">
    <property type="component" value="Unassembled WGS sequence"/>
</dbReference>
<dbReference type="AlphaFoldDB" id="A0AAV4JKQ0"/>
<gene>
    <name evidence="2" type="ORF">ElyMa_001626600</name>
</gene>
<sequence length="80" mass="8690">MDLPLDSPTKNNLASGTPRLVRPQAAGFDLASAPDTDTTRSKHRRQDKRVKAVDIKSAVALQVCSFEDSYLDISLCLTTA</sequence>
<reference evidence="2 3" key="1">
    <citation type="journal article" date="2021" name="Elife">
        <title>Chloroplast acquisition without the gene transfer in kleptoplastic sea slugs, Plakobranchus ocellatus.</title>
        <authorList>
            <person name="Maeda T."/>
            <person name="Takahashi S."/>
            <person name="Yoshida T."/>
            <person name="Shimamura S."/>
            <person name="Takaki Y."/>
            <person name="Nagai Y."/>
            <person name="Toyoda A."/>
            <person name="Suzuki Y."/>
            <person name="Arimoto A."/>
            <person name="Ishii H."/>
            <person name="Satoh N."/>
            <person name="Nishiyama T."/>
            <person name="Hasebe M."/>
            <person name="Maruyama T."/>
            <person name="Minagawa J."/>
            <person name="Obokata J."/>
            <person name="Shigenobu S."/>
        </authorList>
    </citation>
    <scope>NUCLEOTIDE SEQUENCE [LARGE SCALE GENOMIC DNA]</scope>
</reference>
<evidence type="ECO:0000256" key="1">
    <source>
        <dbReference type="SAM" id="MobiDB-lite"/>
    </source>
</evidence>
<organism evidence="2 3">
    <name type="scientific">Elysia marginata</name>
    <dbReference type="NCBI Taxonomy" id="1093978"/>
    <lineage>
        <taxon>Eukaryota</taxon>
        <taxon>Metazoa</taxon>
        <taxon>Spiralia</taxon>
        <taxon>Lophotrochozoa</taxon>
        <taxon>Mollusca</taxon>
        <taxon>Gastropoda</taxon>
        <taxon>Heterobranchia</taxon>
        <taxon>Euthyneura</taxon>
        <taxon>Panpulmonata</taxon>
        <taxon>Sacoglossa</taxon>
        <taxon>Placobranchoidea</taxon>
        <taxon>Plakobranchidae</taxon>
        <taxon>Elysia</taxon>
    </lineage>
</organism>
<comment type="caution">
    <text evidence="2">The sequence shown here is derived from an EMBL/GenBank/DDBJ whole genome shotgun (WGS) entry which is preliminary data.</text>
</comment>
<evidence type="ECO:0000313" key="2">
    <source>
        <dbReference type="EMBL" id="GFS22891.1"/>
    </source>
</evidence>
<proteinExistence type="predicted"/>
<protein>
    <submittedName>
        <fullName evidence="2">Uncharacterized protein</fullName>
    </submittedName>
</protein>
<dbReference type="EMBL" id="BMAT01003283">
    <property type="protein sequence ID" value="GFS22891.1"/>
    <property type="molecule type" value="Genomic_DNA"/>
</dbReference>
<evidence type="ECO:0000313" key="3">
    <source>
        <dbReference type="Proteomes" id="UP000762676"/>
    </source>
</evidence>
<name>A0AAV4JKQ0_9GAST</name>
<accession>A0AAV4JKQ0</accession>